<dbReference type="RefSeq" id="WP_066268278.1">
    <property type="nucleotide sequence ID" value="NZ_JARMAB010000025.1"/>
</dbReference>
<accession>A0ABU6MJI0</accession>
<keyword evidence="2" id="KW-1185">Reference proteome</keyword>
<name>A0ABU6MJI0_9BACI</name>
<dbReference type="EMBL" id="JARMAB010000025">
    <property type="protein sequence ID" value="MED1204665.1"/>
    <property type="molecule type" value="Genomic_DNA"/>
</dbReference>
<proteinExistence type="predicted"/>
<gene>
    <name evidence="1" type="ORF">P4T90_16585</name>
</gene>
<evidence type="ECO:0000313" key="1">
    <source>
        <dbReference type="EMBL" id="MED1204665.1"/>
    </source>
</evidence>
<reference evidence="1 2" key="1">
    <citation type="submission" date="2023-03" db="EMBL/GenBank/DDBJ databases">
        <title>Bacillus Genome Sequencing.</title>
        <authorList>
            <person name="Dunlap C."/>
        </authorList>
    </citation>
    <scope>NUCLEOTIDE SEQUENCE [LARGE SCALE GENOMIC DNA]</scope>
    <source>
        <strain evidence="1 2">B-23453</strain>
    </source>
</reference>
<comment type="caution">
    <text evidence="1">The sequence shown here is derived from an EMBL/GenBank/DDBJ whole genome shotgun (WGS) entry which is preliminary data.</text>
</comment>
<protein>
    <submittedName>
        <fullName evidence="1">Uncharacterized protein</fullName>
    </submittedName>
</protein>
<evidence type="ECO:0000313" key="2">
    <source>
        <dbReference type="Proteomes" id="UP001341444"/>
    </source>
</evidence>
<sequence>MIEFEKGTIEEILVRLHDIGLQLNDNSNVKSVPMEKYKELLDLSIHVARKTIDFSNTIDEIIEDMENKTIV</sequence>
<dbReference type="Proteomes" id="UP001341444">
    <property type="component" value="Unassembled WGS sequence"/>
</dbReference>
<organism evidence="1 2">
    <name type="scientific">Heyndrickxia acidicola</name>
    <dbReference type="NCBI Taxonomy" id="209389"/>
    <lineage>
        <taxon>Bacteria</taxon>
        <taxon>Bacillati</taxon>
        <taxon>Bacillota</taxon>
        <taxon>Bacilli</taxon>
        <taxon>Bacillales</taxon>
        <taxon>Bacillaceae</taxon>
        <taxon>Heyndrickxia</taxon>
    </lineage>
</organism>